<dbReference type="EMBL" id="CP118166">
    <property type="protein sequence ID" value="WDI30199.1"/>
    <property type="molecule type" value="Genomic_DNA"/>
</dbReference>
<keyword evidence="4" id="KW-0418">Kinase</keyword>
<gene>
    <name evidence="4" type="ORF">PUV54_09525</name>
</gene>
<keyword evidence="4" id="KW-0808">Transferase</keyword>
<evidence type="ECO:0000256" key="2">
    <source>
        <dbReference type="SAM" id="SignalP"/>
    </source>
</evidence>
<protein>
    <submittedName>
        <fullName evidence="4">Histidine kinase</fullName>
    </submittedName>
</protein>
<feature type="transmembrane region" description="Helical" evidence="1">
    <location>
        <begin position="343"/>
        <end position="360"/>
    </location>
</feature>
<evidence type="ECO:0000259" key="3">
    <source>
        <dbReference type="Pfam" id="PF06580"/>
    </source>
</evidence>
<dbReference type="GO" id="GO:0016020">
    <property type="term" value="C:membrane"/>
    <property type="evidence" value="ECO:0007669"/>
    <property type="project" value="InterPro"/>
</dbReference>
<dbReference type="KEGG" id="hfl:PUV54_09525"/>
<name>A0AAE9ZA19_9PROT</name>
<dbReference type="PANTHER" id="PTHR34220:SF7">
    <property type="entry name" value="SENSOR HISTIDINE KINASE YPDA"/>
    <property type="match status" value="1"/>
</dbReference>
<keyword evidence="2" id="KW-0732">Signal</keyword>
<feature type="signal peptide" evidence="2">
    <location>
        <begin position="1"/>
        <end position="22"/>
    </location>
</feature>
<evidence type="ECO:0000313" key="5">
    <source>
        <dbReference type="Proteomes" id="UP001214043"/>
    </source>
</evidence>
<feature type="transmembrane region" description="Helical" evidence="1">
    <location>
        <begin position="318"/>
        <end position="337"/>
    </location>
</feature>
<keyword evidence="5" id="KW-1185">Reference proteome</keyword>
<feature type="transmembrane region" description="Helical" evidence="1">
    <location>
        <begin position="294"/>
        <end position="311"/>
    </location>
</feature>
<evidence type="ECO:0000256" key="1">
    <source>
        <dbReference type="SAM" id="Phobius"/>
    </source>
</evidence>
<keyword evidence="1" id="KW-0812">Transmembrane</keyword>
<dbReference type="Pfam" id="PF06580">
    <property type="entry name" value="His_kinase"/>
    <property type="match status" value="1"/>
</dbReference>
<accession>A0AAE9ZA19</accession>
<proteinExistence type="predicted"/>
<feature type="transmembrane region" description="Helical" evidence="1">
    <location>
        <begin position="210"/>
        <end position="229"/>
    </location>
</feature>
<dbReference type="GO" id="GO:0000155">
    <property type="term" value="F:phosphorelay sensor kinase activity"/>
    <property type="evidence" value="ECO:0007669"/>
    <property type="project" value="InterPro"/>
</dbReference>
<reference evidence="4" key="1">
    <citation type="submission" date="2023-02" db="EMBL/GenBank/DDBJ databases">
        <title>Genome sequence of Hyphococcus flavus.</title>
        <authorList>
            <person name="Rong J.-C."/>
            <person name="Zhao Q."/>
            <person name="Yi M."/>
            <person name="Wu J.-Y."/>
        </authorList>
    </citation>
    <scope>NUCLEOTIDE SEQUENCE</scope>
    <source>
        <strain evidence="4">MCCC 1K03223</strain>
    </source>
</reference>
<feature type="transmembrane region" description="Helical" evidence="1">
    <location>
        <begin position="176"/>
        <end position="198"/>
    </location>
</feature>
<dbReference type="AlphaFoldDB" id="A0AAE9ZA19"/>
<feature type="chain" id="PRO_5042056524" evidence="2">
    <location>
        <begin position="23"/>
        <end position="564"/>
    </location>
</feature>
<dbReference type="InterPro" id="IPR010559">
    <property type="entry name" value="Sig_transdc_His_kin_internal"/>
</dbReference>
<feature type="domain" description="Signal transduction histidine kinase internal region" evidence="3">
    <location>
        <begin position="382"/>
        <end position="457"/>
    </location>
</feature>
<evidence type="ECO:0000313" key="4">
    <source>
        <dbReference type="EMBL" id="WDI30199.1"/>
    </source>
</evidence>
<organism evidence="4 5">
    <name type="scientific">Hyphococcus flavus</name>
    <dbReference type="NCBI Taxonomy" id="1866326"/>
    <lineage>
        <taxon>Bacteria</taxon>
        <taxon>Pseudomonadati</taxon>
        <taxon>Pseudomonadota</taxon>
        <taxon>Alphaproteobacteria</taxon>
        <taxon>Parvularculales</taxon>
        <taxon>Parvularculaceae</taxon>
        <taxon>Hyphococcus</taxon>
    </lineage>
</organism>
<feature type="transmembrane region" description="Helical" evidence="1">
    <location>
        <begin position="270"/>
        <end position="288"/>
    </location>
</feature>
<dbReference type="PANTHER" id="PTHR34220">
    <property type="entry name" value="SENSOR HISTIDINE KINASE YPDA"/>
    <property type="match status" value="1"/>
</dbReference>
<dbReference type="Proteomes" id="UP001214043">
    <property type="component" value="Chromosome"/>
</dbReference>
<feature type="transmembrane region" description="Helical" evidence="1">
    <location>
        <begin position="241"/>
        <end position="263"/>
    </location>
</feature>
<keyword evidence="1" id="KW-1133">Transmembrane helix</keyword>
<dbReference type="InterPro" id="IPR050640">
    <property type="entry name" value="Bact_2-comp_sensor_kinase"/>
</dbReference>
<dbReference type="SUPFAM" id="SSF49785">
    <property type="entry name" value="Galactose-binding domain-like"/>
    <property type="match status" value="1"/>
</dbReference>
<dbReference type="InterPro" id="IPR008979">
    <property type="entry name" value="Galactose-bd-like_sf"/>
</dbReference>
<dbReference type="RefSeq" id="WP_274491994.1">
    <property type="nucleotide sequence ID" value="NZ_CP118166.1"/>
</dbReference>
<sequence length="564" mass="62774">MTWLRAFIVSFFCLVGVSETQAKTFHVFTSSLVSETDTSIFADPGFDDSNWEEVSLDRFDPQGKVMWFRARVDGRDLMQLNETHPLGLFLFALASREVYFNGEKIGATGSPGPTKAEETAGAVDAVYFIPERLIEPGENVIAVRISSHHLPSRVMAPFHAMFITAYQQPNALIKQAYLPAIFAGGAIGLGAFYFLGLFTLNRRDYASLSLSILALAIIGQLSAEAWRAFHLYDYPLHMLRLWLVLGFALIAGAALSVFAAHLFAPKNLRLVFGIGAGLALVSVFLPGYDSKTVFVILSFALAALIASAIGARSQRKGAVITGLAIVFFFVVFLADPWNFLDVNYYLMMAALVFALFILQIRNLTHERIKKEEAALQAIRLRHELLRKQIQPHFMMNTLTALAEWIEQDPKTGVAMIDALSQEMRLLYDHSEKALIPLEEELALCRHHLKVMSLRADANFSLLTSGHTKDLTCPPAIILTLIENAFTHNEYRSGAVFEIHTNRDQHRVCVQCLTPIAETAASCSHTGAGLAYVKARLTEAFADRWEMHSARDGAHWKTETSWQDS</sequence>
<keyword evidence="1" id="KW-0472">Membrane</keyword>